<reference evidence="3" key="1">
    <citation type="submission" date="2019-06" db="EMBL/GenBank/DDBJ databases">
        <title>Complete genome of Proteus mirabilis phage Myduc.</title>
        <authorList>
            <person name="Tran J.S."/>
            <person name="Lessor L."/>
            <person name="O'Leary C."/>
            <person name="Bonasera R.M."/>
            <person name="Liu M."/>
        </authorList>
    </citation>
    <scope>NUCLEOTIDE SEQUENCE [LARGE SCALE GENOMIC DNA]</scope>
</reference>
<proteinExistence type="predicted"/>
<feature type="domain" description="Dit-like phage tail protein N-terminal" evidence="1">
    <location>
        <begin position="72"/>
        <end position="223"/>
    </location>
</feature>
<sequence>MVDFVSDMAGSVGEGLGNFSYGPHPSIIMWSNGPVDEQEEAEDEDGFFGATAKKLDSVLSSDVPESFNSFKFDAMVSESHMAETVVTKFPVSSGFLVSDHGINMNRVLVLEAVASNMQNSAMWMASVQGMSVITGAIFDNPVISVLGGVAGAVASAFETEDRIQSTYDLFNNLRATRTKLYISTILGPYLGCVITKLETKHDKDTQSILSLKITLEELQTIGTDSLADEAREAIASMYDYSDFAKIAVSVGLGMLGGAPLPGLGSSNETPSEQLSNLDKKLELLETPLSTVKGNIL</sequence>
<accession>A0A5J6T7F5</accession>
<gene>
    <name evidence="2" type="ORF">CPT_Myduc_068</name>
</gene>
<dbReference type="InterPro" id="IPR048494">
    <property type="entry name" value="Dit-like_N"/>
</dbReference>
<dbReference type="Pfam" id="PF21821">
    <property type="entry name" value="Dit_like"/>
    <property type="match status" value="1"/>
</dbReference>
<name>A0A5J6T7F5_9CAUD</name>
<dbReference type="EMBL" id="MN098326">
    <property type="protein sequence ID" value="QFG06690.1"/>
    <property type="molecule type" value="Genomic_DNA"/>
</dbReference>
<keyword evidence="3" id="KW-1185">Reference proteome</keyword>
<evidence type="ECO:0000313" key="3">
    <source>
        <dbReference type="Proteomes" id="UP000327513"/>
    </source>
</evidence>
<evidence type="ECO:0000259" key="1">
    <source>
        <dbReference type="Pfam" id="PF21821"/>
    </source>
</evidence>
<dbReference type="Proteomes" id="UP000327513">
    <property type="component" value="Segment"/>
</dbReference>
<organism evidence="2 3">
    <name type="scientific">Proteus phage Myduc</name>
    <dbReference type="NCBI Taxonomy" id="2650874"/>
    <lineage>
        <taxon>Viruses</taxon>
        <taxon>Duplodnaviria</taxon>
        <taxon>Heunggongvirae</taxon>
        <taxon>Uroviricota</taxon>
        <taxon>Caudoviricetes</taxon>
        <taxon>Chaseviridae</taxon>
        <taxon>Cleopatravirinae</taxon>
        <taxon>Myducvirus</taxon>
        <taxon>Myducvirus myduc</taxon>
    </lineage>
</organism>
<protein>
    <recommendedName>
        <fullName evidence="1">Dit-like phage tail protein N-terminal domain-containing protein</fullName>
    </recommendedName>
</protein>
<evidence type="ECO:0000313" key="2">
    <source>
        <dbReference type="EMBL" id="QFG06690.1"/>
    </source>
</evidence>